<evidence type="ECO:0000313" key="2">
    <source>
        <dbReference type="EMBL" id="CDM02827.1"/>
    </source>
</evidence>
<proteinExistence type="predicted"/>
<dbReference type="PROSITE" id="PS51257">
    <property type="entry name" value="PROKAR_LIPOPROTEIN"/>
    <property type="match status" value="1"/>
</dbReference>
<feature type="chain" id="PRO_5003065685" evidence="1">
    <location>
        <begin position="22"/>
        <end position="75"/>
    </location>
</feature>
<name>D4VN11_9BACE</name>
<accession>D4VN11</accession>
<dbReference type="AlphaFoldDB" id="D4VN11"/>
<evidence type="ECO:0000256" key="1">
    <source>
        <dbReference type="SAM" id="SignalP"/>
    </source>
</evidence>
<dbReference type="Proteomes" id="UP000019380">
    <property type="component" value="Unassembled WGS sequence"/>
</dbReference>
<protein>
    <submittedName>
        <fullName evidence="2">Uncharacterized protein</fullName>
    </submittedName>
</protein>
<organism evidence="2 3">
    <name type="scientific">Bacteroides xylanisolvens SD CC 1b</name>
    <dbReference type="NCBI Taxonomy" id="702447"/>
    <lineage>
        <taxon>Bacteria</taxon>
        <taxon>Pseudomonadati</taxon>
        <taxon>Bacteroidota</taxon>
        <taxon>Bacteroidia</taxon>
        <taxon>Bacteroidales</taxon>
        <taxon>Bacteroidaceae</taxon>
        <taxon>Bacteroides</taxon>
    </lineage>
</organism>
<keyword evidence="1" id="KW-0732">Signal</keyword>
<comment type="caution">
    <text evidence="2">The sequence shown here is derived from an EMBL/GenBank/DDBJ whole genome shotgun (WGS) entry which is preliminary data.</text>
</comment>
<sequence>MKRKYVYLYLLGLLLFSVACTGNFCDYNTDLSGITDDDLIIDDNGYGIRLGIIQQGIYFTQLYTLMYQKSKFSNS</sequence>
<evidence type="ECO:0000313" key="3">
    <source>
        <dbReference type="Proteomes" id="UP000019380"/>
    </source>
</evidence>
<feature type="signal peptide" evidence="1">
    <location>
        <begin position="1"/>
        <end position="21"/>
    </location>
</feature>
<gene>
    <name evidence="2" type="ORF">BN890_3740</name>
</gene>
<dbReference type="EMBL" id="CBXG010000006">
    <property type="protein sequence ID" value="CDM02827.1"/>
    <property type="molecule type" value="Genomic_DNA"/>
</dbReference>
<reference evidence="2 3" key="1">
    <citation type="submission" date="2013-12" db="EMBL/GenBank/DDBJ databases">
        <title>Improved hybrid genome assemblies of Bacteroides xylanisolvens SD CC 1b and Bacteroides xylanisolvens SD CC 2a using Illumina and 454 Sequencing.</title>
        <authorList>
            <person name="Ramaraj T."/>
            <person name="Sundararajan A."/>
            <person name="Mudge J."/>
            <person name="Schilkey F.D."/>
            <person name="Delvecchio V."/>
            <person name="Donlon M."/>
            <person name="Ziemer C."/>
        </authorList>
    </citation>
    <scope>NUCLEOTIDE SEQUENCE [LARGE SCALE GENOMIC DNA]</scope>
</reference>